<dbReference type="EMBL" id="KZ293761">
    <property type="protein sequence ID" value="PBK79748.1"/>
    <property type="molecule type" value="Genomic_DNA"/>
</dbReference>
<evidence type="ECO:0000313" key="1">
    <source>
        <dbReference type="EMBL" id="PBK79748.1"/>
    </source>
</evidence>
<proteinExistence type="predicted"/>
<dbReference type="AlphaFoldDB" id="A0A2H3CMW0"/>
<protein>
    <submittedName>
        <fullName evidence="1">Uncharacterized protein</fullName>
    </submittedName>
</protein>
<dbReference type="Proteomes" id="UP000217790">
    <property type="component" value="Unassembled WGS sequence"/>
</dbReference>
<keyword evidence="2" id="KW-1185">Reference proteome</keyword>
<name>A0A2H3CMW0_ARMGA</name>
<dbReference type="InParanoid" id="A0A2H3CMW0"/>
<gene>
    <name evidence="1" type="ORF">ARMGADRAFT_1040557</name>
</gene>
<organism evidence="1 2">
    <name type="scientific">Armillaria gallica</name>
    <name type="common">Bulbous honey fungus</name>
    <name type="synonym">Armillaria bulbosa</name>
    <dbReference type="NCBI Taxonomy" id="47427"/>
    <lineage>
        <taxon>Eukaryota</taxon>
        <taxon>Fungi</taxon>
        <taxon>Dikarya</taxon>
        <taxon>Basidiomycota</taxon>
        <taxon>Agaricomycotina</taxon>
        <taxon>Agaricomycetes</taxon>
        <taxon>Agaricomycetidae</taxon>
        <taxon>Agaricales</taxon>
        <taxon>Marasmiineae</taxon>
        <taxon>Physalacriaceae</taxon>
        <taxon>Armillaria</taxon>
    </lineage>
</organism>
<evidence type="ECO:0000313" key="2">
    <source>
        <dbReference type="Proteomes" id="UP000217790"/>
    </source>
</evidence>
<reference evidence="2" key="1">
    <citation type="journal article" date="2017" name="Nat. Ecol. Evol.">
        <title>Genome expansion and lineage-specific genetic innovations in the forest pathogenic fungi Armillaria.</title>
        <authorList>
            <person name="Sipos G."/>
            <person name="Prasanna A.N."/>
            <person name="Walter M.C."/>
            <person name="O'Connor E."/>
            <person name="Balint B."/>
            <person name="Krizsan K."/>
            <person name="Kiss B."/>
            <person name="Hess J."/>
            <person name="Varga T."/>
            <person name="Slot J."/>
            <person name="Riley R."/>
            <person name="Boka B."/>
            <person name="Rigling D."/>
            <person name="Barry K."/>
            <person name="Lee J."/>
            <person name="Mihaltcheva S."/>
            <person name="LaButti K."/>
            <person name="Lipzen A."/>
            <person name="Waldron R."/>
            <person name="Moloney N.M."/>
            <person name="Sperisen C."/>
            <person name="Kredics L."/>
            <person name="Vagvoelgyi C."/>
            <person name="Patrignani A."/>
            <person name="Fitzpatrick D."/>
            <person name="Nagy I."/>
            <person name="Doyle S."/>
            <person name="Anderson J.B."/>
            <person name="Grigoriev I.V."/>
            <person name="Gueldener U."/>
            <person name="Muensterkoetter M."/>
            <person name="Nagy L.G."/>
        </authorList>
    </citation>
    <scope>NUCLEOTIDE SEQUENCE [LARGE SCALE GENOMIC DNA]</scope>
    <source>
        <strain evidence="2">Ar21-2</strain>
    </source>
</reference>
<sequence length="375" mass="41266">MDFRISFSDHHCDELDVAHGCPSRPRSRRAGLKLVLSERRFDDCKRVSDAVGYGYLDVSTVGIFEGYVLRDRVCGTSRQPLVGTLTGSGRLTTEMMMTAVAVATTVHCGYGLVKGWMQGDEEATDVERFLDAGCTHEYKRIQRPSRVQARVPALSLTNGSLVSVVCGLGGRGGWKRENVELSDFRRGDAGLQERIFVASKTTTADQPRKKVGIIRSRKQQRNMYIWVTKCMATSTGCLTTMEPGVPKAPATRYGVRRPMHGAPETAPVTEHGGDILVSSEDVHVATNGLAKYRDPRCNTQLYYEVELRIIGVVKAEGLPNTGQDVFEHFLETGTVNDGIEVEERHGVVCSAIKTISQLMNASKDLRLHKAGSDDD</sequence>
<accession>A0A2H3CMW0</accession>